<keyword evidence="13" id="KW-1185">Reference proteome</keyword>
<keyword evidence="8" id="KW-0472">Membrane</keyword>
<evidence type="ECO:0000256" key="2">
    <source>
        <dbReference type="ARBA" id="ARBA00007357"/>
    </source>
</evidence>
<dbReference type="HOGENOM" id="CLU_020380_0_0_1"/>
<dbReference type="InParanoid" id="B7PBF0"/>
<dbReference type="Gene3D" id="3.40.390.10">
    <property type="entry name" value="Collagenase (Catalytic Domain)"/>
    <property type="match status" value="2"/>
</dbReference>
<keyword evidence="6" id="KW-0862">Zinc</keyword>
<dbReference type="VEuPathDB" id="VectorBase:ISCW003121"/>
<keyword evidence="5" id="KW-0378">Hydrolase</keyword>
<dbReference type="GO" id="GO:0046872">
    <property type="term" value="F:metal ion binding"/>
    <property type="evidence" value="ECO:0007669"/>
    <property type="project" value="UniProtKB-KW"/>
</dbReference>
<proteinExistence type="inferred from homology"/>
<evidence type="ECO:0000256" key="4">
    <source>
        <dbReference type="ARBA" id="ARBA00022723"/>
    </source>
</evidence>
<dbReference type="VEuPathDB" id="VectorBase:ISCI003121"/>
<evidence type="ECO:0000256" key="5">
    <source>
        <dbReference type="ARBA" id="ARBA00022801"/>
    </source>
</evidence>
<dbReference type="Pfam" id="PF05649">
    <property type="entry name" value="Peptidase_M13_N"/>
    <property type="match status" value="1"/>
</dbReference>
<name>B7PBF0_IXOSC</name>
<evidence type="ECO:0000256" key="3">
    <source>
        <dbReference type="ARBA" id="ARBA00022670"/>
    </source>
</evidence>
<dbReference type="OrthoDB" id="6481489at2759"/>
<comment type="cofactor">
    <cofactor evidence="1">
        <name>Zn(2+)</name>
        <dbReference type="ChEBI" id="CHEBI:29105"/>
    </cofactor>
</comment>
<dbReference type="InterPro" id="IPR008753">
    <property type="entry name" value="Peptidase_M13_N"/>
</dbReference>
<dbReference type="PROSITE" id="PS51885">
    <property type="entry name" value="NEPRILYSIN"/>
    <property type="match status" value="1"/>
</dbReference>
<dbReference type="GO" id="GO:0005886">
    <property type="term" value="C:plasma membrane"/>
    <property type="evidence" value="ECO:0000318"/>
    <property type="project" value="GO_Central"/>
</dbReference>
<keyword evidence="7" id="KW-0482">Metalloprotease</keyword>
<evidence type="ECO:0000256" key="8">
    <source>
        <dbReference type="SAM" id="Phobius"/>
    </source>
</evidence>
<dbReference type="Gene3D" id="1.10.1380.10">
    <property type="entry name" value="Neutral endopeptidase , domain2"/>
    <property type="match status" value="1"/>
</dbReference>
<dbReference type="PaxDb" id="6945-B7PBF0"/>
<dbReference type="EnsemblMetazoa" id="ISCW003121-RA">
    <property type="protein sequence ID" value="ISCW003121-PA"/>
    <property type="gene ID" value="ISCW003121"/>
</dbReference>
<evidence type="ECO:0000313" key="12">
    <source>
        <dbReference type="EnsemblMetazoa" id="ISCW003121-PA"/>
    </source>
</evidence>
<dbReference type="InterPro" id="IPR024079">
    <property type="entry name" value="MetalloPept_cat_dom_sf"/>
</dbReference>
<dbReference type="InterPro" id="IPR000718">
    <property type="entry name" value="Peptidase_M13"/>
</dbReference>
<dbReference type="SUPFAM" id="SSF55486">
    <property type="entry name" value="Metalloproteases ('zincins'), catalytic domain"/>
    <property type="match status" value="2"/>
</dbReference>
<evidence type="ECO:0000259" key="10">
    <source>
        <dbReference type="Pfam" id="PF05649"/>
    </source>
</evidence>
<keyword evidence="4" id="KW-0479">Metal-binding</keyword>
<comment type="similarity">
    <text evidence="2">Belongs to the peptidase M13 family.</text>
</comment>
<dbReference type="PANTHER" id="PTHR11733:SF241">
    <property type="entry name" value="GH26575P-RELATED"/>
    <property type="match status" value="1"/>
</dbReference>
<feature type="domain" description="Peptidase M13 N-terminal" evidence="10">
    <location>
        <begin position="74"/>
        <end position="423"/>
    </location>
</feature>
<evidence type="ECO:0000259" key="9">
    <source>
        <dbReference type="Pfam" id="PF01431"/>
    </source>
</evidence>
<dbReference type="PANTHER" id="PTHR11733">
    <property type="entry name" value="ZINC METALLOPROTEASE FAMILY M13 NEPRILYSIN-RELATED"/>
    <property type="match status" value="1"/>
</dbReference>
<feature type="transmembrane region" description="Helical" evidence="8">
    <location>
        <begin position="16"/>
        <end position="35"/>
    </location>
</feature>
<sequence length="716" mass="82164">SPPPIQSNVQPNSSRWVLLWCLAITATGLLLSSVLPKRLMNVVGAPKASKPCDSMACIEQAKLLLRQINVSRDPCEDFYSYVCDDWALRHPLPPGAEQVSVDTLLLDGYTELLAAGIRNFSSQFPELQFLLDRCLHPESTLFDRLSAMFLDATNIHFWMAKSPTRRVLPAEVARKLGLAFRELGIDAILKFFVVKDPTNETKRFIGLGEPSPVLLRGPLDENEYEMVRLGFAPVLNFFQNLVDTDILRFEARLSRLLVRPQQDSESLVNCTTIKVRDLPAVERIDWPSFFQSVFGKGLRPITSRTYLKLASPEYLLRLTRDDLLRNTKDLMGYLMFKLTMALSPLMKDGAVRNDLASVSYARHPEFAQALPQAHYCLRLLDRFEPNLPLYVSRHFSRALLGGEAQVVDLVSTIKLVFLEHVQEQLGRPSSELKALLRERLATVSWEPLVPRAMEDDSLRSKYTEGIYLTNSKTSTAQFFYTWIRKSFQKRLLAHMNSRMMHPGWTGGFLTTDAKLGPPFERIEIPLPVFDFYLNKDPSLRPLHVPRAAPRIYRSLFRAIYHWIYNFEFQKERGYSVTHNLDDLRSCLERQYGAMVWADKRVQLNASSTSWSDLWDFLALKPAYEAFLLLASRVSENYRLRLVERWSTSQLFFVYYAAGFCENSNRRFLRKMAAQGPSSPAWFRVNGPLRNMPEFVQAFGCKSNFFMNQAPKCALKT</sequence>
<dbReference type="Proteomes" id="UP000001555">
    <property type="component" value="Unassembled WGS sequence"/>
</dbReference>
<dbReference type="GO" id="GO:0004222">
    <property type="term" value="F:metalloendopeptidase activity"/>
    <property type="evidence" value="ECO:0000318"/>
    <property type="project" value="GO_Central"/>
</dbReference>
<dbReference type="AlphaFoldDB" id="B7PBF0"/>
<keyword evidence="8" id="KW-0812">Transmembrane</keyword>
<evidence type="ECO:0000256" key="1">
    <source>
        <dbReference type="ARBA" id="ARBA00001947"/>
    </source>
</evidence>
<dbReference type="Pfam" id="PF01431">
    <property type="entry name" value="Peptidase_M13"/>
    <property type="match status" value="1"/>
</dbReference>
<dbReference type="InterPro" id="IPR042089">
    <property type="entry name" value="Peptidase_M13_dom_2"/>
</dbReference>
<keyword evidence="3" id="KW-0645">Protease</keyword>
<organism>
    <name type="scientific">Ixodes scapularis</name>
    <name type="common">Black-legged tick</name>
    <name type="synonym">Deer tick</name>
    <dbReference type="NCBI Taxonomy" id="6945"/>
    <lineage>
        <taxon>Eukaryota</taxon>
        <taxon>Metazoa</taxon>
        <taxon>Ecdysozoa</taxon>
        <taxon>Arthropoda</taxon>
        <taxon>Chelicerata</taxon>
        <taxon>Arachnida</taxon>
        <taxon>Acari</taxon>
        <taxon>Parasitiformes</taxon>
        <taxon>Ixodida</taxon>
        <taxon>Ixodoidea</taxon>
        <taxon>Ixodidae</taxon>
        <taxon>Ixodinae</taxon>
        <taxon>Ixodes</taxon>
    </lineage>
</organism>
<feature type="domain" description="Peptidase M13 C-terminal" evidence="9">
    <location>
        <begin position="579"/>
        <end position="713"/>
    </location>
</feature>
<evidence type="ECO:0000313" key="11">
    <source>
        <dbReference type="EMBL" id="EEC03922.1"/>
    </source>
</evidence>
<evidence type="ECO:0000313" key="13">
    <source>
        <dbReference type="Proteomes" id="UP000001555"/>
    </source>
</evidence>
<keyword evidence="8" id="KW-1133">Transmembrane helix</keyword>
<dbReference type="InterPro" id="IPR018497">
    <property type="entry name" value="Peptidase_M13_C"/>
</dbReference>
<dbReference type="VEuPathDB" id="VectorBase:ISCP_031339"/>
<dbReference type="EMBL" id="DS675666">
    <property type="protein sequence ID" value="EEC03922.1"/>
    <property type="molecule type" value="Genomic_DNA"/>
</dbReference>
<gene>
    <name evidence="11" type="ORF">IscW_ISCW003121</name>
</gene>
<evidence type="ECO:0000256" key="6">
    <source>
        <dbReference type="ARBA" id="ARBA00022833"/>
    </source>
</evidence>
<dbReference type="EMBL" id="ABJB010551868">
    <property type="status" value="NOT_ANNOTATED_CDS"/>
    <property type="molecule type" value="Genomic_DNA"/>
</dbReference>
<dbReference type="GO" id="GO:0016485">
    <property type="term" value="P:protein processing"/>
    <property type="evidence" value="ECO:0000318"/>
    <property type="project" value="GO_Central"/>
</dbReference>
<reference evidence="12" key="2">
    <citation type="submission" date="2020-05" db="UniProtKB">
        <authorList>
            <consortium name="EnsemblMetazoa"/>
        </authorList>
    </citation>
    <scope>IDENTIFICATION</scope>
    <source>
        <strain evidence="12">wikel</strain>
    </source>
</reference>
<feature type="non-terminal residue" evidence="11">
    <location>
        <position position="1"/>
    </location>
</feature>
<reference evidence="11 13" key="1">
    <citation type="submission" date="2008-03" db="EMBL/GenBank/DDBJ databases">
        <title>Annotation of Ixodes scapularis.</title>
        <authorList>
            <consortium name="Ixodes scapularis Genome Project Consortium"/>
            <person name="Caler E."/>
            <person name="Hannick L.I."/>
            <person name="Bidwell S."/>
            <person name="Joardar V."/>
            <person name="Thiagarajan M."/>
            <person name="Amedeo P."/>
            <person name="Galinsky K.J."/>
            <person name="Schobel S."/>
            <person name="Inman J."/>
            <person name="Hostetler J."/>
            <person name="Miller J."/>
            <person name="Hammond M."/>
            <person name="Megy K."/>
            <person name="Lawson D."/>
            <person name="Kodira C."/>
            <person name="Sutton G."/>
            <person name="Meyer J."/>
            <person name="Hill C.A."/>
            <person name="Birren B."/>
            <person name="Nene V."/>
            <person name="Collins F."/>
            <person name="Alarcon-Chaidez F."/>
            <person name="Wikel S."/>
            <person name="Strausberg R."/>
        </authorList>
    </citation>
    <scope>NUCLEOTIDE SEQUENCE [LARGE SCALE GENOMIC DNA]</scope>
    <source>
        <strain evidence="13">Wikel</strain>
        <strain evidence="11">Wikel colony</strain>
    </source>
</reference>
<accession>B7PBF0</accession>
<evidence type="ECO:0000256" key="7">
    <source>
        <dbReference type="ARBA" id="ARBA00023049"/>
    </source>
</evidence>
<protein>
    <submittedName>
        <fullName evidence="11 12">Uncharacterized protein</fullName>
    </submittedName>
</protein>